<evidence type="ECO:0000256" key="1">
    <source>
        <dbReference type="SAM" id="MobiDB-lite"/>
    </source>
</evidence>
<keyword evidence="2" id="KW-1133">Transmembrane helix</keyword>
<name>A0A4S3JEX8_9EURO</name>
<keyword evidence="2" id="KW-0472">Membrane</keyword>
<dbReference type="Pfam" id="PF20684">
    <property type="entry name" value="Fung_rhodopsin"/>
    <property type="match status" value="1"/>
</dbReference>
<feature type="transmembrane region" description="Helical" evidence="2">
    <location>
        <begin position="20"/>
        <end position="44"/>
    </location>
</feature>
<dbReference type="AlphaFoldDB" id="A0A4S3JEX8"/>
<sequence length="378" mass="41864">MSFSNYDGSAYIEVTPDRHGAFIVITGVIGLIWSCMIIAIRVYLRLHLNPPFGWDDMAAVFGTVVGIIQTSVTLSAVHCGIGTRENLLTTERADTALKTLYVSWLLYPIAICSSKVSIALLIARLTRTKHHLWASYGLTTLSFLWGVISLFLVAFQCRAPRPWDVGNADQCSGMFSHWSVIEIVNMIIEALIPCLIILIVWSLCMPLATKITVVLAFSLQLLVVVPTIMRIQFLRGLTSAPQADRTFTLTNSTVLTEVVMHFSLMAATFPCLRKFLQAFDLHMGATTNLTSEGEYTGSNTYTRSGGASYALKSMDRSHSQSRSRASIDRRQSVPSGTMGNTTMISTVGRRRSAESDGSQRVMIRKTEEWEVLSSRDDK</sequence>
<reference evidence="5 6" key="1">
    <citation type="submission" date="2019-03" db="EMBL/GenBank/DDBJ databases">
        <title>The genome sequence of a newly discovered highly antifungal drug resistant Aspergillus species, Aspergillus tanneri NIH 1004.</title>
        <authorList>
            <person name="Mounaud S."/>
            <person name="Singh I."/>
            <person name="Joardar V."/>
            <person name="Pakala S."/>
            <person name="Pakala S."/>
            <person name="Venepally P."/>
            <person name="Hoover J."/>
            <person name="Nierman W."/>
            <person name="Chung J."/>
            <person name="Losada L."/>
        </authorList>
    </citation>
    <scope>NUCLEOTIDE SEQUENCE [LARGE SCALE GENOMIC DNA]</scope>
    <source>
        <strain evidence="5 6">NIH1004</strain>
    </source>
</reference>
<dbReference type="GeneID" id="54322855"/>
<accession>A0A4S3JEX8</accession>
<organism evidence="5 6">
    <name type="scientific">Aspergillus tanneri</name>
    <dbReference type="NCBI Taxonomy" id="1220188"/>
    <lineage>
        <taxon>Eukaryota</taxon>
        <taxon>Fungi</taxon>
        <taxon>Dikarya</taxon>
        <taxon>Ascomycota</taxon>
        <taxon>Pezizomycotina</taxon>
        <taxon>Eurotiomycetes</taxon>
        <taxon>Eurotiomycetidae</taxon>
        <taxon>Eurotiales</taxon>
        <taxon>Aspergillaceae</taxon>
        <taxon>Aspergillus</taxon>
        <taxon>Aspergillus subgen. Circumdati</taxon>
    </lineage>
</organism>
<keyword evidence="2" id="KW-0812">Transmembrane</keyword>
<evidence type="ECO:0000313" key="7">
    <source>
        <dbReference type="Proteomes" id="UP000324241"/>
    </source>
</evidence>
<comment type="caution">
    <text evidence="5">The sequence shown here is derived from an EMBL/GenBank/DDBJ whole genome shotgun (WGS) entry which is preliminary data.</text>
</comment>
<protein>
    <recommendedName>
        <fullName evidence="3">Rhodopsin domain-containing protein</fullName>
    </recommendedName>
</protein>
<proteinExistence type="predicted"/>
<feature type="compositionally biased region" description="Polar residues" evidence="1">
    <location>
        <begin position="332"/>
        <end position="345"/>
    </location>
</feature>
<dbReference type="VEuPathDB" id="FungiDB:EYZ11_006782"/>
<dbReference type="PANTHER" id="PTHR39614">
    <property type="entry name" value="INTEGRAL MEMBRANE PROTEIN"/>
    <property type="match status" value="1"/>
</dbReference>
<dbReference type="InterPro" id="IPR049326">
    <property type="entry name" value="Rhodopsin_dom_fungi"/>
</dbReference>
<dbReference type="EMBL" id="QUQM01000002">
    <property type="protein sequence ID" value="KAA8651272.1"/>
    <property type="molecule type" value="Genomic_DNA"/>
</dbReference>
<dbReference type="PANTHER" id="PTHR39614:SF2">
    <property type="entry name" value="INTEGRAL MEMBRANE PROTEIN"/>
    <property type="match status" value="1"/>
</dbReference>
<feature type="region of interest" description="Disordered" evidence="1">
    <location>
        <begin position="312"/>
        <end position="362"/>
    </location>
</feature>
<feature type="transmembrane region" description="Helical" evidence="2">
    <location>
        <begin position="213"/>
        <end position="233"/>
    </location>
</feature>
<keyword evidence="6" id="KW-1185">Reference proteome</keyword>
<feature type="transmembrane region" description="Helical" evidence="2">
    <location>
        <begin position="253"/>
        <end position="272"/>
    </location>
</feature>
<feature type="transmembrane region" description="Helical" evidence="2">
    <location>
        <begin position="56"/>
        <end position="81"/>
    </location>
</feature>
<evidence type="ECO:0000313" key="6">
    <source>
        <dbReference type="Proteomes" id="UP000308092"/>
    </source>
</evidence>
<dbReference type="Proteomes" id="UP000308092">
    <property type="component" value="Unassembled WGS sequence"/>
</dbReference>
<dbReference type="STRING" id="1220188.A0A4S3JEX8"/>
<evidence type="ECO:0000256" key="2">
    <source>
        <dbReference type="SAM" id="Phobius"/>
    </source>
</evidence>
<dbReference type="OrthoDB" id="3918601at2759"/>
<evidence type="ECO:0000313" key="5">
    <source>
        <dbReference type="EMBL" id="THC93742.1"/>
    </source>
</evidence>
<dbReference type="RefSeq" id="XP_033430633.1">
    <property type="nucleotide sequence ID" value="XM_033564876.1"/>
</dbReference>
<evidence type="ECO:0000313" key="4">
    <source>
        <dbReference type="EMBL" id="KAA8651272.1"/>
    </source>
</evidence>
<dbReference type="EMBL" id="SOSA01000247">
    <property type="protein sequence ID" value="THC93742.1"/>
    <property type="molecule type" value="Genomic_DNA"/>
</dbReference>
<feature type="domain" description="Rhodopsin" evidence="3">
    <location>
        <begin position="40"/>
        <end position="277"/>
    </location>
</feature>
<feature type="transmembrane region" description="Helical" evidence="2">
    <location>
        <begin position="101"/>
        <end position="123"/>
    </location>
</feature>
<dbReference type="Proteomes" id="UP000324241">
    <property type="component" value="Unassembled WGS sequence"/>
</dbReference>
<reference evidence="4 7" key="2">
    <citation type="submission" date="2019-08" db="EMBL/GenBank/DDBJ databases">
        <title>The genome sequence of a newly discovered highly antifungal drug resistant Aspergillus species, Aspergillus tanneri NIH 1004.</title>
        <authorList>
            <person name="Mounaud S."/>
            <person name="Singh I."/>
            <person name="Joardar V."/>
            <person name="Pakala S."/>
            <person name="Pakala S."/>
            <person name="Venepally P."/>
            <person name="Chung J.K."/>
            <person name="Losada L."/>
            <person name="Nierman W.C."/>
        </authorList>
    </citation>
    <scope>NUCLEOTIDE SEQUENCE [LARGE SCALE GENOMIC DNA]</scope>
    <source>
        <strain evidence="4 7">NIH1004</strain>
    </source>
</reference>
<gene>
    <name evidence="4" type="ORF">ATNIH1004_000153</name>
    <name evidence="5" type="ORF">EYZ11_006782</name>
</gene>
<evidence type="ECO:0000259" key="3">
    <source>
        <dbReference type="Pfam" id="PF20684"/>
    </source>
</evidence>
<feature type="transmembrane region" description="Helical" evidence="2">
    <location>
        <begin position="135"/>
        <end position="155"/>
    </location>
</feature>
<feature type="transmembrane region" description="Helical" evidence="2">
    <location>
        <begin position="175"/>
        <end position="201"/>
    </location>
</feature>